<evidence type="ECO:0000256" key="1">
    <source>
        <dbReference type="ARBA" id="ARBA00001712"/>
    </source>
</evidence>
<sequence>MAEEAEERASGDTVSVAKPEGEDTLRKVPDVELILDGFGFMPEANQFKSAEELKKIYKTSKEESSQSPCASSTNIDIVRRYTWKTRNRMTVQVNWRSYVNGNKVVMSHISERFHEGYPGTVMAQVTFEVTCDNTLKIEMKCHTSEPTIVNLSNALYFNLAGHHAGPEQMCEHIITINADKYTAVDDEGLATGEKNVVGGTAYDFRVPRVLRGMLPRIPMGGYDVNYCITQGTEQDLSFQARALHPITGRVVEVYSNQPGMQFYTGNQLPDPDKIVEEPRAEEESQEEEVKEESDSGSESSDKWSANGEEAGEESKVNEIDNIKVLKLEPERNGFSSPIL</sequence>
<feature type="compositionally biased region" description="Basic and acidic residues" evidence="6">
    <location>
        <begin position="312"/>
        <end position="331"/>
    </location>
</feature>
<dbReference type="InterPro" id="IPR014718">
    <property type="entry name" value="GH-type_carb-bd"/>
</dbReference>
<dbReference type="InterPro" id="IPR008183">
    <property type="entry name" value="Aldose_1/G6P_1-epimerase"/>
</dbReference>
<comment type="function">
    <text evidence="5">Mutarotase that catalyzes the interconversion of beta-D-galactose and alpha-D-galactose during galactose metabolism. Beta-D-galactose is metabolized in the liver into glucose 1-phosphate, the primary metabolic fuel, by the action of four enzymes that constitute the Leloir pathway: GALM, GALK1 (galactokinase), GALT (galactose-1-phosphate uridylyltransferase) and GALE (UDP-galactose-4'-epimerase). Involved in the maintenance of the equilibrium between the beta- and alpha-anomers of galactose, therefore ensuring a sufficient supply of the alpha-anomer for GALK1. Also active on D-glucose although shows a preference for galactose over glucose.</text>
</comment>
<dbReference type="Proteomes" id="UP000838756">
    <property type="component" value="Unassembled WGS sequence"/>
</dbReference>
<comment type="pathway">
    <text evidence="2">Carbohydrate metabolism; galactose metabolism.</text>
</comment>
<dbReference type="OrthoDB" id="274691at2759"/>
<dbReference type="SUPFAM" id="SSF74650">
    <property type="entry name" value="Galactose mutarotase-like"/>
    <property type="match status" value="1"/>
</dbReference>
<reference evidence="7" key="1">
    <citation type="submission" date="2022-03" db="EMBL/GenBank/DDBJ databases">
        <authorList>
            <person name="Lindestad O."/>
        </authorList>
    </citation>
    <scope>NUCLEOTIDE SEQUENCE</scope>
</reference>
<evidence type="ECO:0000256" key="6">
    <source>
        <dbReference type="SAM" id="MobiDB-lite"/>
    </source>
</evidence>
<evidence type="ECO:0000313" key="7">
    <source>
        <dbReference type="EMBL" id="CAH2232389.1"/>
    </source>
</evidence>
<dbReference type="GO" id="GO:0033499">
    <property type="term" value="P:galactose catabolic process via UDP-galactose, Leloir pathway"/>
    <property type="evidence" value="ECO:0007669"/>
    <property type="project" value="TreeGrafter"/>
</dbReference>
<dbReference type="Pfam" id="PF01263">
    <property type="entry name" value="Aldose_epim"/>
    <property type="match status" value="1"/>
</dbReference>
<dbReference type="GO" id="GO:0006006">
    <property type="term" value="P:glucose metabolic process"/>
    <property type="evidence" value="ECO:0007669"/>
    <property type="project" value="TreeGrafter"/>
</dbReference>
<comment type="catalytic activity">
    <reaction evidence="1">
        <text>alpha-D-galactose = beta-D-galactose</text>
        <dbReference type="Rhea" id="RHEA:28675"/>
        <dbReference type="ChEBI" id="CHEBI:27667"/>
        <dbReference type="ChEBI" id="CHEBI:28061"/>
        <dbReference type="EC" id="5.1.3.3"/>
    </reaction>
    <physiologicalReaction direction="right-to-left" evidence="1">
        <dbReference type="Rhea" id="RHEA:28677"/>
    </physiologicalReaction>
</comment>
<evidence type="ECO:0000256" key="5">
    <source>
        <dbReference type="ARBA" id="ARBA00045743"/>
    </source>
</evidence>
<organism evidence="7 8">
    <name type="scientific">Pararge aegeria aegeria</name>
    <dbReference type="NCBI Taxonomy" id="348720"/>
    <lineage>
        <taxon>Eukaryota</taxon>
        <taxon>Metazoa</taxon>
        <taxon>Ecdysozoa</taxon>
        <taxon>Arthropoda</taxon>
        <taxon>Hexapoda</taxon>
        <taxon>Insecta</taxon>
        <taxon>Pterygota</taxon>
        <taxon>Neoptera</taxon>
        <taxon>Endopterygota</taxon>
        <taxon>Lepidoptera</taxon>
        <taxon>Glossata</taxon>
        <taxon>Ditrysia</taxon>
        <taxon>Papilionoidea</taxon>
        <taxon>Nymphalidae</taxon>
        <taxon>Satyrinae</taxon>
        <taxon>Satyrini</taxon>
        <taxon>Parargina</taxon>
        <taxon>Pararge</taxon>
    </lineage>
</organism>
<feature type="region of interest" description="Disordered" evidence="6">
    <location>
        <begin position="1"/>
        <end position="22"/>
    </location>
</feature>
<dbReference type="Gene3D" id="2.70.98.10">
    <property type="match status" value="1"/>
</dbReference>
<proteinExistence type="predicted"/>
<evidence type="ECO:0000256" key="4">
    <source>
        <dbReference type="ARBA" id="ARBA00032729"/>
    </source>
</evidence>
<feature type="region of interest" description="Disordered" evidence="6">
    <location>
        <begin position="277"/>
        <end position="339"/>
    </location>
</feature>
<accession>A0A8S4R8V6</accession>
<dbReference type="PANTHER" id="PTHR10091">
    <property type="entry name" value="ALDOSE-1-EPIMERASE"/>
    <property type="match status" value="1"/>
</dbReference>
<feature type="compositionally biased region" description="Acidic residues" evidence="6">
    <location>
        <begin position="283"/>
        <end position="295"/>
    </location>
</feature>
<dbReference type="PANTHER" id="PTHR10091:SF0">
    <property type="entry name" value="GALACTOSE MUTAROTASE"/>
    <property type="match status" value="1"/>
</dbReference>
<dbReference type="InterPro" id="IPR011013">
    <property type="entry name" value="Gal_mutarotase_sf_dom"/>
</dbReference>
<keyword evidence="8" id="KW-1185">Reference proteome</keyword>
<evidence type="ECO:0000256" key="3">
    <source>
        <dbReference type="ARBA" id="ARBA00021023"/>
    </source>
</evidence>
<protein>
    <recommendedName>
        <fullName evidence="3">Galactose mutarotase</fullName>
    </recommendedName>
    <alternativeName>
        <fullName evidence="4">Aldose 1-epimerase</fullName>
    </alternativeName>
</protein>
<comment type="caution">
    <text evidence="7">The sequence shown here is derived from an EMBL/GenBank/DDBJ whole genome shotgun (WGS) entry which is preliminary data.</text>
</comment>
<dbReference type="AlphaFoldDB" id="A0A8S4R8V6"/>
<evidence type="ECO:0000313" key="8">
    <source>
        <dbReference type="Proteomes" id="UP000838756"/>
    </source>
</evidence>
<evidence type="ECO:0000256" key="2">
    <source>
        <dbReference type="ARBA" id="ARBA00004947"/>
    </source>
</evidence>
<dbReference type="GO" id="GO:0030246">
    <property type="term" value="F:carbohydrate binding"/>
    <property type="evidence" value="ECO:0007669"/>
    <property type="project" value="InterPro"/>
</dbReference>
<gene>
    <name evidence="7" type="primary">jg4252</name>
    <name evidence="7" type="ORF">PAEG_LOCUS10657</name>
</gene>
<dbReference type="GO" id="GO:0004034">
    <property type="term" value="F:aldose 1-epimerase activity"/>
    <property type="evidence" value="ECO:0007669"/>
    <property type="project" value="UniProtKB-EC"/>
</dbReference>
<name>A0A8S4R8V6_9NEOP</name>
<dbReference type="EMBL" id="CAKXAJ010024896">
    <property type="protein sequence ID" value="CAH2232389.1"/>
    <property type="molecule type" value="Genomic_DNA"/>
</dbReference>